<dbReference type="Pfam" id="PF00078">
    <property type="entry name" value="RVT_1"/>
    <property type="match status" value="1"/>
</dbReference>
<gene>
    <name evidence="3" type="ORF">CK203_082905</name>
</gene>
<dbReference type="Gene3D" id="3.30.70.270">
    <property type="match status" value="1"/>
</dbReference>
<dbReference type="Gene3D" id="3.10.10.10">
    <property type="entry name" value="HIV Type 1 Reverse Transcriptase, subunit A, domain 1"/>
    <property type="match status" value="1"/>
</dbReference>
<feature type="chain" id="PRO_5019418244" description="Reverse transcriptase domain-containing protein" evidence="1">
    <location>
        <begin position="20"/>
        <end position="518"/>
    </location>
</feature>
<dbReference type="InterPro" id="IPR043128">
    <property type="entry name" value="Rev_trsase/Diguanyl_cyclase"/>
</dbReference>
<protein>
    <recommendedName>
        <fullName evidence="2">Reverse transcriptase domain-containing protein</fullName>
    </recommendedName>
</protein>
<evidence type="ECO:0000259" key="2">
    <source>
        <dbReference type="Pfam" id="PF00078"/>
    </source>
</evidence>
<organism evidence="3 4">
    <name type="scientific">Vitis vinifera</name>
    <name type="common">Grape</name>
    <dbReference type="NCBI Taxonomy" id="29760"/>
    <lineage>
        <taxon>Eukaryota</taxon>
        <taxon>Viridiplantae</taxon>
        <taxon>Streptophyta</taxon>
        <taxon>Embryophyta</taxon>
        <taxon>Tracheophyta</taxon>
        <taxon>Spermatophyta</taxon>
        <taxon>Magnoliopsida</taxon>
        <taxon>eudicotyledons</taxon>
        <taxon>Gunneridae</taxon>
        <taxon>Pentapetalae</taxon>
        <taxon>rosids</taxon>
        <taxon>Vitales</taxon>
        <taxon>Vitaceae</taxon>
        <taxon>Viteae</taxon>
        <taxon>Vitis</taxon>
    </lineage>
</organism>
<dbReference type="InterPro" id="IPR000477">
    <property type="entry name" value="RT_dom"/>
</dbReference>
<name>A0A438D6R4_VITVI</name>
<dbReference type="PANTHER" id="PTHR24559:SF457">
    <property type="entry name" value="RNA-DIRECTED DNA POLYMERASE HOMOLOG"/>
    <property type="match status" value="1"/>
</dbReference>
<dbReference type="InterPro" id="IPR053134">
    <property type="entry name" value="RNA-dir_DNA_polymerase"/>
</dbReference>
<evidence type="ECO:0000313" key="3">
    <source>
        <dbReference type="EMBL" id="RVW31200.1"/>
    </source>
</evidence>
<dbReference type="EMBL" id="QGNW01001764">
    <property type="protein sequence ID" value="RVW31200.1"/>
    <property type="molecule type" value="Genomic_DNA"/>
</dbReference>
<dbReference type="InterPro" id="IPR043502">
    <property type="entry name" value="DNA/RNA_pol_sf"/>
</dbReference>
<dbReference type="Proteomes" id="UP000288805">
    <property type="component" value="Unassembled WGS sequence"/>
</dbReference>
<comment type="caution">
    <text evidence="3">The sequence shown here is derived from an EMBL/GenBank/DDBJ whole genome shotgun (WGS) entry which is preliminary data.</text>
</comment>
<keyword evidence="1" id="KW-0732">Signal</keyword>
<sequence>MTTFLCVIACCLSVWVAHLFPYLQPSGFDEVQTLEMEDFCQDFVAMSFDQHGSTVVLDMIRSMSYLPGMGLGQHQHRPSEFMAIPDHDVPFGLGFIPTEADYRYMTRLCKERKVELQQLIHQLQLSDGASGTSASALATPSSLDRMSLKTLYFPYEIDEHKTFSEVGDIVDGVVPHDQYIDEMLVMSMSQIDEIVRLELATLFDLFRVSTIEIAEEIQTIPAPEFMDEDIVDVLFDGPVGPIEGKSEFVDPPFSFDVLSGFISRSDDVSDSSFMDLSIFQYLPVSYDITLFVLSSPTSQIFDIDNEIAQHDLDDDSSSAFDLDTIDQRVSLATEDIDVVDFGTTDQLRKLRIRSNLFIDERNNLIQLLKSYLDVFAWSYENMSGLDPFIVQHREKKDLEAAQYMIFISGRVPEWLANVVHVPKKDGKILMSPKDMEKTFFITRWGTYCYRVMLFGLKNTRATYQRSVTTLFHDMMHRDVEVYVDDMIVKSRDRAYHLAALESFFERIRQFRLRLNPKK</sequence>
<accession>A0A438D6R4</accession>
<dbReference type="PANTHER" id="PTHR24559">
    <property type="entry name" value="TRANSPOSON TY3-I GAG-POL POLYPROTEIN"/>
    <property type="match status" value="1"/>
</dbReference>
<dbReference type="CDD" id="cd01647">
    <property type="entry name" value="RT_LTR"/>
    <property type="match status" value="1"/>
</dbReference>
<proteinExistence type="predicted"/>
<feature type="signal peptide" evidence="1">
    <location>
        <begin position="1"/>
        <end position="19"/>
    </location>
</feature>
<evidence type="ECO:0000256" key="1">
    <source>
        <dbReference type="SAM" id="SignalP"/>
    </source>
</evidence>
<evidence type="ECO:0000313" key="4">
    <source>
        <dbReference type="Proteomes" id="UP000288805"/>
    </source>
</evidence>
<dbReference type="AlphaFoldDB" id="A0A438D6R4"/>
<feature type="domain" description="Reverse transcriptase" evidence="2">
    <location>
        <begin position="444"/>
        <end position="518"/>
    </location>
</feature>
<reference evidence="3 4" key="1">
    <citation type="journal article" date="2018" name="PLoS Genet.">
        <title>Population sequencing reveals clonal diversity and ancestral inbreeding in the grapevine cultivar Chardonnay.</title>
        <authorList>
            <person name="Roach M.J."/>
            <person name="Johnson D.L."/>
            <person name="Bohlmann J."/>
            <person name="van Vuuren H.J."/>
            <person name="Jones S.J."/>
            <person name="Pretorius I.S."/>
            <person name="Schmidt S.A."/>
            <person name="Borneman A.R."/>
        </authorList>
    </citation>
    <scope>NUCLEOTIDE SEQUENCE [LARGE SCALE GENOMIC DNA]</scope>
    <source>
        <strain evidence="4">cv. Chardonnay</strain>
        <tissue evidence="3">Leaf</tissue>
    </source>
</reference>
<dbReference type="SUPFAM" id="SSF56672">
    <property type="entry name" value="DNA/RNA polymerases"/>
    <property type="match status" value="1"/>
</dbReference>